<dbReference type="InterPro" id="IPR021886">
    <property type="entry name" value="MgsA_C"/>
</dbReference>
<evidence type="ECO:0000256" key="4">
    <source>
        <dbReference type="SAM" id="MobiDB-lite"/>
    </source>
</evidence>
<proteinExistence type="inferred from homology"/>
<dbReference type="InterPro" id="IPR003959">
    <property type="entry name" value="ATPase_AAA_core"/>
</dbReference>
<dbReference type="Pfam" id="PF00004">
    <property type="entry name" value="AAA"/>
    <property type="match status" value="1"/>
</dbReference>
<dbReference type="InterPro" id="IPR027417">
    <property type="entry name" value="P-loop_NTPase"/>
</dbReference>
<evidence type="ECO:0000256" key="3">
    <source>
        <dbReference type="ARBA" id="ARBA00022840"/>
    </source>
</evidence>
<dbReference type="InterPro" id="IPR051314">
    <property type="entry name" value="AAA_ATPase_RarA/MGS1/WRNIP1"/>
</dbReference>
<comment type="similarity">
    <text evidence="1">Belongs to the AAA ATPase family. RarA/MGS1/WRNIP1 subfamily.</text>
</comment>
<dbReference type="SUPFAM" id="SSF52540">
    <property type="entry name" value="P-loop containing nucleoside triphosphate hydrolases"/>
    <property type="match status" value="1"/>
</dbReference>
<dbReference type="PANTHER" id="PTHR13779">
    <property type="entry name" value="WERNER HELICASE-INTERACTING PROTEIN 1 FAMILY MEMBER"/>
    <property type="match status" value="1"/>
</dbReference>
<evidence type="ECO:0000259" key="5">
    <source>
        <dbReference type="SMART" id="SM00382"/>
    </source>
</evidence>
<dbReference type="Gene3D" id="1.10.3710.10">
    <property type="entry name" value="DNA polymerase III clamp loader subunits, C-terminal domain"/>
    <property type="match status" value="1"/>
</dbReference>
<dbReference type="Pfam" id="PF16193">
    <property type="entry name" value="AAA_assoc_2"/>
    <property type="match status" value="1"/>
</dbReference>
<feature type="domain" description="AAA+ ATPase" evidence="5">
    <location>
        <begin position="52"/>
        <end position="169"/>
    </location>
</feature>
<dbReference type="Gene3D" id="3.40.50.300">
    <property type="entry name" value="P-loop containing nucleotide triphosphate hydrolases"/>
    <property type="match status" value="1"/>
</dbReference>
<reference evidence="6 7" key="1">
    <citation type="submission" date="2023-05" db="EMBL/GenBank/DDBJ databases">
        <title>Gordonibacter KGMB12511T sp. nov., isolated from faeces of healthy Korean.</title>
        <authorList>
            <person name="Kim H.S."/>
            <person name="Kim J.-S."/>
            <person name="Suh M.K."/>
            <person name="Eom M.K."/>
            <person name="Do H.E."/>
            <person name="Lee J.-S."/>
        </authorList>
    </citation>
    <scope>NUCLEOTIDE SEQUENCE [LARGE SCALE GENOMIC DNA]</scope>
    <source>
        <strain evidence="6 7">KGMB12511</strain>
    </source>
</reference>
<dbReference type="RefSeq" id="WP_283830968.1">
    <property type="nucleotide sequence ID" value="NZ_JASJEU010000004.1"/>
</dbReference>
<comment type="caution">
    <text evidence="6">The sequence shown here is derived from an EMBL/GenBank/DDBJ whole genome shotgun (WGS) entry which is preliminary data.</text>
</comment>
<keyword evidence="7" id="KW-1185">Reference proteome</keyword>
<name>A0ABT7DJC8_9ACTN</name>
<dbReference type="CDD" id="cd00009">
    <property type="entry name" value="AAA"/>
    <property type="match status" value="1"/>
</dbReference>
<keyword evidence="3" id="KW-0067">ATP-binding</keyword>
<feature type="region of interest" description="Disordered" evidence="4">
    <location>
        <begin position="433"/>
        <end position="487"/>
    </location>
</feature>
<dbReference type="SUPFAM" id="SSF48019">
    <property type="entry name" value="post-AAA+ oligomerization domain-like"/>
    <property type="match status" value="1"/>
</dbReference>
<evidence type="ECO:0000313" key="7">
    <source>
        <dbReference type="Proteomes" id="UP001232750"/>
    </source>
</evidence>
<organism evidence="6 7">
    <name type="scientific">Gordonibacter faecis</name>
    <dbReference type="NCBI Taxonomy" id="3047475"/>
    <lineage>
        <taxon>Bacteria</taxon>
        <taxon>Bacillati</taxon>
        <taxon>Actinomycetota</taxon>
        <taxon>Coriobacteriia</taxon>
        <taxon>Eggerthellales</taxon>
        <taxon>Eggerthellaceae</taxon>
        <taxon>Gordonibacter</taxon>
    </lineage>
</organism>
<evidence type="ECO:0000313" key="6">
    <source>
        <dbReference type="EMBL" id="MDJ1649631.1"/>
    </source>
</evidence>
<dbReference type="InterPro" id="IPR003593">
    <property type="entry name" value="AAA+_ATPase"/>
</dbReference>
<keyword evidence="2" id="KW-0547">Nucleotide-binding</keyword>
<dbReference type="InterPro" id="IPR008921">
    <property type="entry name" value="DNA_pol3_clamp-load_cplx_C"/>
</dbReference>
<dbReference type="EMBL" id="JASJEU010000004">
    <property type="protein sequence ID" value="MDJ1649631.1"/>
    <property type="molecule type" value="Genomic_DNA"/>
</dbReference>
<evidence type="ECO:0000256" key="1">
    <source>
        <dbReference type="ARBA" id="ARBA00008959"/>
    </source>
</evidence>
<dbReference type="Proteomes" id="UP001232750">
    <property type="component" value="Unassembled WGS sequence"/>
</dbReference>
<dbReference type="Gene3D" id="1.20.272.10">
    <property type="match status" value="1"/>
</dbReference>
<sequence length="487" mass="52883">MDTLFTEIENERKSEVAPLAVRMRPRSLDELVGQDEAVGPGSWLRSAIEQDRLSSVILFGPAGTGKTSLAHVVAETTKAVFVEVSAIGGTVSDLRREIDAAEKRLTMSGLRTILFVDEIHRFNRSQQDALLHAVEDRVLVLVGATTENPFFEVNSALISRSRIVELHALSDADVAELVNRALADERGLDGRYQLDDKARDAIVLLAGGDGRGALTTLELAAGMVEPGTRKKPARITEDNVRAATPHRTLPYDKNKDMHYDIISAFIKSMRGSDPDAALYYLARMIDGGEDPKFIARRMFIAASEDIGNADPQALLVAEAAFKSAEVIGYPECRINLAQAAIYLALAPKSNAAEAGIDAALAEVRHGPARSVPDYLRDRHRPGSEDYGTYKYPHNYPGGWVEQRYLPEGLERGVFYRPSDRGWEAYRADAAARDRFDAASTPPQRPAKSRPAPSRADDAAKPTPAPSDAGSSADADKSSAETSSAEGK</sequence>
<dbReference type="PANTHER" id="PTHR13779:SF7">
    <property type="entry name" value="ATPASE WRNIP1"/>
    <property type="match status" value="1"/>
</dbReference>
<evidence type="ECO:0000256" key="2">
    <source>
        <dbReference type="ARBA" id="ARBA00022741"/>
    </source>
</evidence>
<dbReference type="Gene3D" id="1.10.8.60">
    <property type="match status" value="1"/>
</dbReference>
<dbReference type="Pfam" id="PF12002">
    <property type="entry name" value="MgsA_C"/>
    <property type="match status" value="1"/>
</dbReference>
<dbReference type="CDD" id="cd18139">
    <property type="entry name" value="HLD_clamp_RarA"/>
    <property type="match status" value="1"/>
</dbReference>
<dbReference type="InterPro" id="IPR032423">
    <property type="entry name" value="AAA_assoc_2"/>
</dbReference>
<gene>
    <name evidence="6" type="ORF">QNJ86_02350</name>
</gene>
<accession>A0ABT7DJC8</accession>
<dbReference type="SMART" id="SM00382">
    <property type="entry name" value="AAA"/>
    <property type="match status" value="1"/>
</dbReference>
<protein>
    <submittedName>
        <fullName evidence="6">Replication-associated recombination protein A</fullName>
    </submittedName>
</protein>